<comment type="caution">
    <text evidence="2">The sequence shown here is derived from an EMBL/GenBank/DDBJ whole genome shotgun (WGS) entry which is preliminary data.</text>
</comment>
<evidence type="ECO:0000313" key="2">
    <source>
        <dbReference type="EMBL" id="GMH15581.1"/>
    </source>
</evidence>
<name>A0AAD3SS02_NEPGR</name>
<accession>A0AAD3SS02</accession>
<keyword evidence="3" id="KW-1185">Reference proteome</keyword>
<sequence>MQQKVMQIALRPKALRKFTLIKMHSKFSTPGNHPRIKHSEFHEKKPDKGHSGKLHSGQHLKGKNALRKFFRTHQEENRHHCAKDSNITLNRVDGSTPESIGRIARKYSLVDVVDGLSNKVPLVYQDVRSIPLSGCPIKSSEATSAEEVQPCDPGCGLVHALPNVDLCAGDPLAHAIPPSSEDNGILQHPDIHLPCYSKATSVPVEPSPGYKAAVQGLSPCNQSVVEHAVGWATARMPFAEAGTCDPQMMIRMLLLHYYCLMLMLI</sequence>
<reference evidence="2" key="1">
    <citation type="submission" date="2023-05" db="EMBL/GenBank/DDBJ databases">
        <title>Nepenthes gracilis genome sequencing.</title>
        <authorList>
            <person name="Fukushima K."/>
        </authorList>
    </citation>
    <scope>NUCLEOTIDE SEQUENCE</scope>
    <source>
        <strain evidence="2">SING2019-196</strain>
    </source>
</reference>
<organism evidence="2 3">
    <name type="scientific">Nepenthes gracilis</name>
    <name type="common">Slender pitcher plant</name>
    <dbReference type="NCBI Taxonomy" id="150966"/>
    <lineage>
        <taxon>Eukaryota</taxon>
        <taxon>Viridiplantae</taxon>
        <taxon>Streptophyta</taxon>
        <taxon>Embryophyta</taxon>
        <taxon>Tracheophyta</taxon>
        <taxon>Spermatophyta</taxon>
        <taxon>Magnoliopsida</taxon>
        <taxon>eudicotyledons</taxon>
        <taxon>Gunneridae</taxon>
        <taxon>Pentapetalae</taxon>
        <taxon>Caryophyllales</taxon>
        <taxon>Nepenthaceae</taxon>
        <taxon>Nepenthes</taxon>
    </lineage>
</organism>
<dbReference type="AlphaFoldDB" id="A0AAD3SS02"/>
<evidence type="ECO:0000313" key="3">
    <source>
        <dbReference type="Proteomes" id="UP001279734"/>
    </source>
</evidence>
<proteinExistence type="predicted"/>
<gene>
    <name evidence="2" type="ORF">Nepgr_017422</name>
</gene>
<dbReference type="EMBL" id="BSYO01000015">
    <property type="protein sequence ID" value="GMH15581.1"/>
    <property type="molecule type" value="Genomic_DNA"/>
</dbReference>
<evidence type="ECO:0000256" key="1">
    <source>
        <dbReference type="SAM" id="MobiDB-lite"/>
    </source>
</evidence>
<dbReference type="Proteomes" id="UP001279734">
    <property type="component" value="Unassembled WGS sequence"/>
</dbReference>
<feature type="compositionally biased region" description="Basic residues" evidence="1">
    <location>
        <begin position="51"/>
        <end position="62"/>
    </location>
</feature>
<feature type="compositionally biased region" description="Basic and acidic residues" evidence="1">
    <location>
        <begin position="37"/>
        <end position="50"/>
    </location>
</feature>
<protein>
    <submittedName>
        <fullName evidence="2">Uncharacterized protein</fullName>
    </submittedName>
</protein>
<feature type="region of interest" description="Disordered" evidence="1">
    <location>
        <begin position="26"/>
        <end position="62"/>
    </location>
</feature>